<dbReference type="Proteomes" id="UP001201812">
    <property type="component" value="Unassembled WGS sequence"/>
</dbReference>
<accession>A0AAD4N2L2</accession>
<dbReference type="AlphaFoldDB" id="A0AAD4N2L2"/>
<feature type="chain" id="PRO_5042157235" evidence="1">
    <location>
        <begin position="26"/>
        <end position="121"/>
    </location>
</feature>
<keyword evidence="3" id="KW-1185">Reference proteome</keyword>
<proteinExistence type="predicted"/>
<organism evidence="2 3">
    <name type="scientific">Ditylenchus destructor</name>
    <dbReference type="NCBI Taxonomy" id="166010"/>
    <lineage>
        <taxon>Eukaryota</taxon>
        <taxon>Metazoa</taxon>
        <taxon>Ecdysozoa</taxon>
        <taxon>Nematoda</taxon>
        <taxon>Chromadorea</taxon>
        <taxon>Rhabditida</taxon>
        <taxon>Tylenchina</taxon>
        <taxon>Tylenchomorpha</taxon>
        <taxon>Sphaerularioidea</taxon>
        <taxon>Anguinidae</taxon>
        <taxon>Anguininae</taxon>
        <taxon>Ditylenchus</taxon>
    </lineage>
</organism>
<dbReference type="EMBL" id="JAKKPZ010000012">
    <property type="protein sequence ID" value="KAI1714871.1"/>
    <property type="molecule type" value="Genomic_DNA"/>
</dbReference>
<reference evidence="2" key="1">
    <citation type="submission" date="2022-01" db="EMBL/GenBank/DDBJ databases">
        <title>Genome Sequence Resource for Two Populations of Ditylenchus destructor, the Migratory Endoparasitic Phytonematode.</title>
        <authorList>
            <person name="Zhang H."/>
            <person name="Lin R."/>
            <person name="Xie B."/>
        </authorList>
    </citation>
    <scope>NUCLEOTIDE SEQUENCE</scope>
    <source>
        <strain evidence="2">BazhouSP</strain>
    </source>
</reference>
<feature type="signal peptide" evidence="1">
    <location>
        <begin position="1"/>
        <end position="25"/>
    </location>
</feature>
<keyword evidence="1" id="KW-0732">Signal</keyword>
<evidence type="ECO:0000256" key="1">
    <source>
        <dbReference type="SAM" id="SignalP"/>
    </source>
</evidence>
<protein>
    <submittedName>
        <fullName evidence="2">Uncharacterized protein</fullName>
    </submittedName>
</protein>
<comment type="caution">
    <text evidence="2">The sequence shown here is derived from an EMBL/GenBank/DDBJ whole genome shotgun (WGS) entry which is preliminary data.</text>
</comment>
<name>A0AAD4N2L2_9BILA</name>
<evidence type="ECO:0000313" key="3">
    <source>
        <dbReference type="Proteomes" id="UP001201812"/>
    </source>
</evidence>
<gene>
    <name evidence="2" type="ORF">DdX_08140</name>
</gene>
<sequence>MATKALLPILAISLTIFVLVRNSEALPAGEHKGAGTALEADGKVTDLGETVVQMDQPLEDDEQAALGDNAGKEHMRIKRYYGYGGWGGYGGGWGYRRRWGFGGYPYYGGGYGGYGYGGWGR</sequence>
<evidence type="ECO:0000313" key="2">
    <source>
        <dbReference type="EMBL" id="KAI1714871.1"/>
    </source>
</evidence>